<evidence type="ECO:0000313" key="4">
    <source>
        <dbReference type="Proteomes" id="UP000663859"/>
    </source>
</evidence>
<comment type="caution">
    <text evidence="3">The sequence shown here is derived from an EMBL/GenBank/DDBJ whole genome shotgun (WGS) entry which is preliminary data.</text>
</comment>
<name>A0A8J2BSZ8_9BACT</name>
<dbReference type="EMBL" id="CAJNOB010000012">
    <property type="protein sequence ID" value="CAF0696274.1"/>
    <property type="molecule type" value="Genomic_DNA"/>
</dbReference>
<keyword evidence="4" id="KW-1185">Reference proteome</keyword>
<gene>
    <name evidence="3" type="ORF">MPNT_20173</name>
</gene>
<organism evidence="3 4">
    <name type="scientific">Candidatus Methylacidithermus pantelleriae</name>
    <dbReference type="NCBI Taxonomy" id="2744239"/>
    <lineage>
        <taxon>Bacteria</taxon>
        <taxon>Pseudomonadati</taxon>
        <taxon>Verrucomicrobiota</taxon>
        <taxon>Methylacidiphilae</taxon>
        <taxon>Methylacidiphilales</taxon>
        <taxon>Methylacidiphilaceae</taxon>
        <taxon>Candidatus Methylacidithermus</taxon>
    </lineage>
</organism>
<dbReference type="Proteomes" id="UP000663859">
    <property type="component" value="Unassembled WGS sequence"/>
</dbReference>
<feature type="compositionally biased region" description="Basic residues" evidence="1">
    <location>
        <begin position="26"/>
        <end position="36"/>
    </location>
</feature>
<keyword evidence="2" id="KW-0812">Transmembrane</keyword>
<protein>
    <submittedName>
        <fullName evidence="3">Uncharacterized protein</fullName>
    </submittedName>
</protein>
<keyword evidence="2" id="KW-0472">Membrane</keyword>
<feature type="transmembrane region" description="Helical" evidence="2">
    <location>
        <begin position="64"/>
        <end position="84"/>
    </location>
</feature>
<keyword evidence="2" id="KW-1133">Transmembrane helix</keyword>
<feature type="region of interest" description="Disordered" evidence="1">
    <location>
        <begin position="86"/>
        <end position="107"/>
    </location>
</feature>
<evidence type="ECO:0000256" key="2">
    <source>
        <dbReference type="SAM" id="Phobius"/>
    </source>
</evidence>
<dbReference type="AlphaFoldDB" id="A0A8J2BSZ8"/>
<accession>A0A8J2BSZ8</accession>
<evidence type="ECO:0000313" key="3">
    <source>
        <dbReference type="EMBL" id="CAF0696274.1"/>
    </source>
</evidence>
<sequence>MVLKTAQGQMASFRAGTPVGKTLGSSRRKGPAKNRKLSLPETEVLSNSYVAMEKSSGGKGKSESLLWALAILALLGFATLGRHYEHGLTPMSPSGEGSQRLPGTGKKTFEAAARYRVETSLV</sequence>
<proteinExistence type="predicted"/>
<evidence type="ECO:0000256" key="1">
    <source>
        <dbReference type="SAM" id="MobiDB-lite"/>
    </source>
</evidence>
<reference evidence="3" key="1">
    <citation type="submission" date="2021-02" db="EMBL/GenBank/DDBJ databases">
        <authorList>
            <person name="Cremers G."/>
            <person name="Picone N."/>
        </authorList>
    </citation>
    <scope>NUCLEOTIDE SEQUENCE</scope>
    <source>
        <strain evidence="3">PQ17</strain>
    </source>
</reference>
<feature type="region of interest" description="Disordered" evidence="1">
    <location>
        <begin position="13"/>
        <end position="36"/>
    </location>
</feature>